<dbReference type="InterPro" id="IPR001254">
    <property type="entry name" value="Trypsin_dom"/>
</dbReference>
<comment type="subcellular location">
    <subcellularLocation>
        <location evidence="1">Secreted</location>
        <location evidence="1">Extracellular space</location>
    </subcellularLocation>
</comment>
<feature type="signal peptide" evidence="9">
    <location>
        <begin position="1"/>
        <end position="17"/>
    </location>
</feature>
<comment type="similarity">
    <text evidence="5">Belongs to the peptidase S1 family. CLIP subfamily.</text>
</comment>
<dbReference type="InterPro" id="IPR001314">
    <property type="entry name" value="Peptidase_S1A"/>
</dbReference>
<dbReference type="SUPFAM" id="SSF50494">
    <property type="entry name" value="Trypsin-like serine proteases"/>
    <property type="match status" value="3"/>
</dbReference>
<dbReference type="PRINTS" id="PR00722">
    <property type="entry name" value="CHYMOTRYPSIN"/>
</dbReference>
<dbReference type="GO" id="GO:0090729">
    <property type="term" value="F:toxin activity"/>
    <property type="evidence" value="ECO:0007669"/>
    <property type="project" value="UniProtKB-KW"/>
</dbReference>
<keyword evidence="8" id="KW-0378">Hydrolase</keyword>
<keyword evidence="4" id="KW-1199">Hemostasis impairing toxin</keyword>
<feature type="domain" description="Peptidase S1" evidence="10">
    <location>
        <begin position="358"/>
        <end position="616"/>
    </location>
</feature>
<keyword evidence="3" id="KW-1015">Disulfide bond</keyword>
<evidence type="ECO:0000256" key="6">
    <source>
        <dbReference type="ARBA" id="ARBA00055534"/>
    </source>
</evidence>
<keyword evidence="8" id="KW-0645">Protease</keyword>
<dbReference type="GO" id="GO:0005576">
    <property type="term" value="C:extracellular region"/>
    <property type="evidence" value="ECO:0007669"/>
    <property type="project" value="UniProtKB-SubCell"/>
</dbReference>
<dbReference type="Pfam" id="PF00089">
    <property type="entry name" value="Trypsin"/>
    <property type="match status" value="3"/>
</dbReference>
<protein>
    <submittedName>
        <fullName evidence="12">Transmembrane protease serine 9-like</fullName>
    </submittedName>
</protein>
<evidence type="ECO:0000313" key="11">
    <source>
        <dbReference type="Proteomes" id="UP000829999"/>
    </source>
</evidence>
<dbReference type="InterPro" id="IPR033116">
    <property type="entry name" value="TRYPSIN_SER"/>
</dbReference>
<dbReference type="GeneID" id="118281927"/>
<evidence type="ECO:0000256" key="3">
    <source>
        <dbReference type="ARBA" id="ARBA00023157"/>
    </source>
</evidence>
<dbReference type="InterPro" id="IPR018114">
    <property type="entry name" value="TRYPSIN_HIS"/>
</dbReference>
<evidence type="ECO:0000313" key="12">
    <source>
        <dbReference type="RefSeq" id="XP_050550444.1"/>
    </source>
</evidence>
<keyword evidence="7" id="KW-1205">Fibrinolytic toxin</keyword>
<evidence type="ECO:0000259" key="10">
    <source>
        <dbReference type="PROSITE" id="PS50240"/>
    </source>
</evidence>
<keyword evidence="8" id="KW-0720">Serine protease</keyword>
<feature type="chain" id="PRO_5040449985" evidence="9">
    <location>
        <begin position="18"/>
        <end position="866"/>
    </location>
</feature>
<dbReference type="FunFam" id="2.40.10.10:FF:000068">
    <property type="entry name" value="transmembrane protease serine 2"/>
    <property type="match status" value="2"/>
</dbReference>
<dbReference type="Proteomes" id="UP000829999">
    <property type="component" value="Chromosome 6"/>
</dbReference>
<keyword evidence="2" id="KW-0800">Toxin</keyword>
<dbReference type="RefSeq" id="XP_050550444.1">
    <property type="nucleotide sequence ID" value="XM_050694487.1"/>
</dbReference>
<sequence length="866" mass="92308">MKLLAVTVLALAVAASARHITLEDVIELEKNTPYDYIQLVAIPYADEVFLAEEEGRQNPSRIVGGSLASLGQFPYQAGLLLNYPTRTGYASASLISHNRILTAAHNINDGFSNVPTVTVVLGTTTIMTGGVRQTTGNYVIHENYDISIVRSDIAIINLPSSVQFSNILAPIALPSGSQLGENFVGQVAIASGYGFNPGIGGMLANQPFSFVDLPIITNNQCAGTYGSFIYNGIICTGSVPGKNICSGDSGGPLAINRNGNYILIGVVSFGRGGCEGNSPSGYARVTHYINWINQRLINMKFLGVILLALAVSSTARHITLEDVIDFEKNTAYGYHTKIGIPLADKIRKEEDNLKPSRIIGGSLVDLEEFPYQAGLILRLPIGTSIAGAVLISPNTVLTVAHIFNDAVLSVTTVTVVMDTINIFISGIRIDTDEYILHENYNPATLRNDIAVVKLLYNVAFTATVSPVYLPFESIEEEDLDGETAIASGYGQTSNSGISIPMLLNSVNLTIMTNEECARVFGTFIQPTNVCASGNGNVCQGDAGGPLVVYRDMRHFLNGENYKSSCFLSCNNMKVLALALFALAAVASAKNIHVEDVIDLEDITAYRYLSKIGKPLADEIRKAEEEASASRIVGGSFSELGQFPYQAGLLADFWMGQGVCGGSLITANRVLTAAHCWFDGIDQAFSVTVVLGSIRLFIGGERITTNDVVMHWGWDPSLIRNDIAVIRLSSNVALSDVIAPIAIPSGDLINESFEGQIAVASGFGRTSDNVGVSILQVLSHVELPVISNAVCRLSFPLILQDSNICTSGDDGKSTCRGDSGGPLVVNVDDSPVLIGVTSFGSARGCEVGAPAAFARVTSYISWINNLL</sequence>
<dbReference type="InterPro" id="IPR051487">
    <property type="entry name" value="Ser/Thr_Proteases_Immune/Dev"/>
</dbReference>
<dbReference type="GO" id="GO:0004252">
    <property type="term" value="F:serine-type endopeptidase activity"/>
    <property type="evidence" value="ECO:0007669"/>
    <property type="project" value="InterPro"/>
</dbReference>
<evidence type="ECO:0000256" key="4">
    <source>
        <dbReference type="ARBA" id="ARBA00023240"/>
    </source>
</evidence>
<proteinExistence type="inferred from homology"/>
<comment type="function">
    <text evidence="6">Fibrinolytic activity; shows preferential cleavage of Arg-Gly bonds in all three fibrinogen chains. Contact with the caterpillars causes severe bleeding, due the anticoagulant effect of the protein.</text>
</comment>
<dbReference type="AlphaFoldDB" id="A0A9R0ETM6"/>
<reference evidence="12" key="1">
    <citation type="submission" date="2025-08" db="UniProtKB">
        <authorList>
            <consortium name="RefSeq"/>
        </authorList>
    </citation>
    <scope>IDENTIFICATION</scope>
    <source>
        <tissue evidence="12">Whole larval tissue</tissue>
    </source>
</reference>
<evidence type="ECO:0000256" key="5">
    <source>
        <dbReference type="ARBA" id="ARBA00024195"/>
    </source>
</evidence>
<dbReference type="OrthoDB" id="5565075at2759"/>
<keyword evidence="9" id="KW-0732">Signal</keyword>
<dbReference type="Gene3D" id="2.40.10.10">
    <property type="entry name" value="Trypsin-like serine proteases"/>
    <property type="match status" value="3"/>
</dbReference>
<accession>A0A9R0ETM6</accession>
<feature type="domain" description="Peptidase S1" evidence="10">
    <location>
        <begin position="631"/>
        <end position="866"/>
    </location>
</feature>
<name>A0A9R0ETM6_SPOFR</name>
<keyword evidence="11" id="KW-1185">Reference proteome</keyword>
<organism evidence="11 12">
    <name type="scientific">Spodoptera frugiperda</name>
    <name type="common">Fall armyworm</name>
    <dbReference type="NCBI Taxonomy" id="7108"/>
    <lineage>
        <taxon>Eukaryota</taxon>
        <taxon>Metazoa</taxon>
        <taxon>Ecdysozoa</taxon>
        <taxon>Arthropoda</taxon>
        <taxon>Hexapoda</taxon>
        <taxon>Insecta</taxon>
        <taxon>Pterygota</taxon>
        <taxon>Neoptera</taxon>
        <taxon>Endopterygota</taxon>
        <taxon>Lepidoptera</taxon>
        <taxon>Glossata</taxon>
        <taxon>Ditrysia</taxon>
        <taxon>Noctuoidea</taxon>
        <taxon>Noctuidae</taxon>
        <taxon>Amphipyrinae</taxon>
        <taxon>Spodoptera</taxon>
    </lineage>
</organism>
<feature type="domain" description="Peptidase S1" evidence="10">
    <location>
        <begin position="62"/>
        <end position="297"/>
    </location>
</feature>
<evidence type="ECO:0000256" key="8">
    <source>
        <dbReference type="RuleBase" id="RU363034"/>
    </source>
</evidence>
<evidence type="ECO:0000256" key="7">
    <source>
        <dbReference type="ARBA" id="ARBA00084094"/>
    </source>
</evidence>
<dbReference type="InterPro" id="IPR043504">
    <property type="entry name" value="Peptidase_S1_PA_chymotrypsin"/>
</dbReference>
<dbReference type="PROSITE" id="PS00135">
    <property type="entry name" value="TRYPSIN_SER"/>
    <property type="match status" value="2"/>
</dbReference>
<dbReference type="GO" id="GO:0006508">
    <property type="term" value="P:proteolysis"/>
    <property type="evidence" value="ECO:0007669"/>
    <property type="project" value="UniProtKB-KW"/>
</dbReference>
<dbReference type="PROSITE" id="PS50240">
    <property type="entry name" value="TRYPSIN_DOM"/>
    <property type="match status" value="3"/>
</dbReference>
<dbReference type="InterPro" id="IPR009003">
    <property type="entry name" value="Peptidase_S1_PA"/>
</dbReference>
<evidence type="ECO:0000256" key="1">
    <source>
        <dbReference type="ARBA" id="ARBA00004239"/>
    </source>
</evidence>
<gene>
    <name evidence="12" type="primary">LOC118281927</name>
</gene>
<dbReference type="PANTHER" id="PTHR24256">
    <property type="entry name" value="TRYPTASE-RELATED"/>
    <property type="match status" value="1"/>
</dbReference>
<evidence type="ECO:0000256" key="9">
    <source>
        <dbReference type="SAM" id="SignalP"/>
    </source>
</evidence>
<dbReference type="CDD" id="cd00190">
    <property type="entry name" value="Tryp_SPc"/>
    <property type="match status" value="3"/>
</dbReference>
<evidence type="ECO:0000256" key="2">
    <source>
        <dbReference type="ARBA" id="ARBA00022656"/>
    </source>
</evidence>
<dbReference type="PROSITE" id="PS00134">
    <property type="entry name" value="TRYPSIN_HIS"/>
    <property type="match status" value="1"/>
</dbReference>
<dbReference type="SMART" id="SM00020">
    <property type="entry name" value="Tryp_SPc"/>
    <property type="match status" value="3"/>
</dbReference>